<name>A0ABP8NIR5_9BACT</name>
<evidence type="ECO:0000256" key="1">
    <source>
        <dbReference type="SAM" id="SignalP"/>
    </source>
</evidence>
<comment type="caution">
    <text evidence="2">The sequence shown here is derived from an EMBL/GenBank/DDBJ whole genome shotgun (WGS) entry which is preliminary data.</text>
</comment>
<gene>
    <name evidence="2" type="ORF">GCM10023093_24800</name>
</gene>
<dbReference type="EMBL" id="BAABFA010000018">
    <property type="protein sequence ID" value="GAA4468010.1"/>
    <property type="molecule type" value="Genomic_DNA"/>
</dbReference>
<reference evidence="3" key="1">
    <citation type="journal article" date="2019" name="Int. J. Syst. Evol. Microbiol.">
        <title>The Global Catalogue of Microorganisms (GCM) 10K type strain sequencing project: providing services to taxonomists for standard genome sequencing and annotation.</title>
        <authorList>
            <consortium name="The Broad Institute Genomics Platform"/>
            <consortium name="The Broad Institute Genome Sequencing Center for Infectious Disease"/>
            <person name="Wu L."/>
            <person name="Ma J."/>
        </authorList>
    </citation>
    <scope>NUCLEOTIDE SEQUENCE [LARGE SCALE GENOMIC DNA]</scope>
    <source>
        <strain evidence="3">JCM 32105</strain>
    </source>
</reference>
<organism evidence="2 3">
    <name type="scientific">Nemorincola caseinilytica</name>
    <dbReference type="NCBI Taxonomy" id="2054315"/>
    <lineage>
        <taxon>Bacteria</taxon>
        <taxon>Pseudomonadati</taxon>
        <taxon>Bacteroidota</taxon>
        <taxon>Chitinophagia</taxon>
        <taxon>Chitinophagales</taxon>
        <taxon>Chitinophagaceae</taxon>
        <taxon>Nemorincola</taxon>
    </lineage>
</organism>
<keyword evidence="3" id="KW-1185">Reference proteome</keyword>
<feature type="chain" id="PRO_5045987297" evidence="1">
    <location>
        <begin position="22"/>
        <end position="91"/>
    </location>
</feature>
<proteinExistence type="predicted"/>
<sequence length="91" mass="9910">MKNIFLIILFTLSFSARNAQAQYAMHDTWYNNPLGFAPLNLHTSMGFLVPAATVALCLALTGKDSSLHHRFSISSTAGWAGGYKYPATTLS</sequence>
<evidence type="ECO:0000313" key="3">
    <source>
        <dbReference type="Proteomes" id="UP001500067"/>
    </source>
</evidence>
<feature type="signal peptide" evidence="1">
    <location>
        <begin position="1"/>
        <end position="21"/>
    </location>
</feature>
<protein>
    <submittedName>
        <fullName evidence="2">Uncharacterized protein</fullName>
    </submittedName>
</protein>
<evidence type="ECO:0000313" key="2">
    <source>
        <dbReference type="EMBL" id="GAA4468010.1"/>
    </source>
</evidence>
<dbReference type="RefSeq" id="WP_345083673.1">
    <property type="nucleotide sequence ID" value="NZ_BAABFA010000018.1"/>
</dbReference>
<dbReference type="Proteomes" id="UP001500067">
    <property type="component" value="Unassembled WGS sequence"/>
</dbReference>
<accession>A0ABP8NIR5</accession>
<keyword evidence="1" id="KW-0732">Signal</keyword>